<sequence>MASFAPWHFHDVKPVQPAITSLAVQLVEQQLRHEAEIAIKPESGLYVHIPSAKRLTHPVAPVADWRHLGAKTRNDIAGIHQQVQPLLWALLTLVATPDHYRVEGTDRKRRPVKMVVSTLMDKITFSRSYHACLGPLMDALFNFITNASDDKFRYNSHVGNTPSYKTTLRAMYCCAMRLEVKLLTIVRNPKVLVWANTDNVQHFGRHRVELVGRLNKMLVGMATSAWAQSLCMALLCALDYQTKQELRVSSKRDELTTETFLSLLDGNQEQKVFPAHWLWVLGDEDDLGLGELKCYSQQVLRTDAAIQRLPDEPVECFTLPTSSGSETELPELLRCVQDVLQHIGQTADKHTR</sequence>
<dbReference type="Proteomes" id="UP001437256">
    <property type="component" value="Unassembled WGS sequence"/>
</dbReference>
<dbReference type="EMBL" id="JBBXMP010000091">
    <property type="protein sequence ID" value="KAL0062958.1"/>
    <property type="molecule type" value="Genomic_DNA"/>
</dbReference>
<keyword evidence="2" id="KW-1185">Reference proteome</keyword>
<protein>
    <submittedName>
        <fullName evidence="1">Uncharacterized protein</fullName>
    </submittedName>
</protein>
<accession>A0ABR2ZQF1</accession>
<comment type="caution">
    <text evidence="1">The sequence shown here is derived from an EMBL/GenBank/DDBJ whole genome shotgun (WGS) entry which is preliminary data.</text>
</comment>
<organism evidence="1 2">
    <name type="scientific">Marasmius tenuissimus</name>
    <dbReference type="NCBI Taxonomy" id="585030"/>
    <lineage>
        <taxon>Eukaryota</taxon>
        <taxon>Fungi</taxon>
        <taxon>Dikarya</taxon>
        <taxon>Basidiomycota</taxon>
        <taxon>Agaricomycotina</taxon>
        <taxon>Agaricomycetes</taxon>
        <taxon>Agaricomycetidae</taxon>
        <taxon>Agaricales</taxon>
        <taxon>Marasmiineae</taxon>
        <taxon>Marasmiaceae</taxon>
        <taxon>Marasmius</taxon>
    </lineage>
</organism>
<evidence type="ECO:0000313" key="1">
    <source>
        <dbReference type="EMBL" id="KAL0062958.1"/>
    </source>
</evidence>
<gene>
    <name evidence="1" type="ORF">AAF712_010179</name>
</gene>
<name>A0ABR2ZQF1_9AGAR</name>
<evidence type="ECO:0000313" key="2">
    <source>
        <dbReference type="Proteomes" id="UP001437256"/>
    </source>
</evidence>
<proteinExistence type="predicted"/>
<reference evidence="1 2" key="1">
    <citation type="submission" date="2024-05" db="EMBL/GenBank/DDBJ databases">
        <title>A draft genome resource for the thread blight pathogen Marasmius tenuissimus strain MS-2.</title>
        <authorList>
            <person name="Yulfo-Soto G.E."/>
            <person name="Baruah I.K."/>
            <person name="Amoako-Attah I."/>
            <person name="Bukari Y."/>
            <person name="Meinhardt L.W."/>
            <person name="Bailey B.A."/>
            <person name="Cohen S.P."/>
        </authorList>
    </citation>
    <scope>NUCLEOTIDE SEQUENCE [LARGE SCALE GENOMIC DNA]</scope>
    <source>
        <strain evidence="1 2">MS-2</strain>
    </source>
</reference>